<accession>A0A6L2L4I9</accession>
<organism evidence="4">
    <name type="scientific">Tanacetum cinerariifolium</name>
    <name type="common">Dalmatian daisy</name>
    <name type="synonym">Chrysanthemum cinerariifolium</name>
    <dbReference type="NCBI Taxonomy" id="118510"/>
    <lineage>
        <taxon>Eukaryota</taxon>
        <taxon>Viridiplantae</taxon>
        <taxon>Streptophyta</taxon>
        <taxon>Embryophyta</taxon>
        <taxon>Tracheophyta</taxon>
        <taxon>Spermatophyta</taxon>
        <taxon>Magnoliopsida</taxon>
        <taxon>eudicotyledons</taxon>
        <taxon>Gunneridae</taxon>
        <taxon>Pentapetalae</taxon>
        <taxon>asterids</taxon>
        <taxon>campanulids</taxon>
        <taxon>Asterales</taxon>
        <taxon>Asteraceae</taxon>
        <taxon>Asteroideae</taxon>
        <taxon>Anthemideae</taxon>
        <taxon>Anthemidinae</taxon>
        <taxon>Tanacetum</taxon>
    </lineage>
</organism>
<dbReference type="PANTHER" id="PTHR24559:SF427">
    <property type="entry name" value="RNA-DIRECTED DNA POLYMERASE"/>
    <property type="match status" value="1"/>
</dbReference>
<dbReference type="InterPro" id="IPR005162">
    <property type="entry name" value="Retrotrans_gag_dom"/>
</dbReference>
<feature type="compositionally biased region" description="Basic and acidic residues" evidence="1">
    <location>
        <begin position="172"/>
        <end position="184"/>
    </location>
</feature>
<dbReference type="EMBL" id="BKCJ010003686">
    <property type="protein sequence ID" value="GEU56588.1"/>
    <property type="molecule type" value="Genomic_DNA"/>
</dbReference>
<feature type="region of interest" description="Disordered" evidence="1">
    <location>
        <begin position="811"/>
        <end position="854"/>
    </location>
</feature>
<dbReference type="Pfam" id="PF03732">
    <property type="entry name" value="Retrotrans_gag"/>
    <property type="match status" value="1"/>
</dbReference>
<dbReference type="Gene3D" id="3.30.70.270">
    <property type="match status" value="1"/>
</dbReference>
<evidence type="ECO:0000259" key="2">
    <source>
        <dbReference type="Pfam" id="PF00078"/>
    </source>
</evidence>
<evidence type="ECO:0000313" key="4">
    <source>
        <dbReference type="EMBL" id="GEU56588.1"/>
    </source>
</evidence>
<reference evidence="4" key="1">
    <citation type="journal article" date="2019" name="Sci. Rep.">
        <title>Draft genome of Tanacetum cinerariifolium, the natural source of mosquito coil.</title>
        <authorList>
            <person name="Yamashiro T."/>
            <person name="Shiraishi A."/>
            <person name="Satake H."/>
            <person name="Nakayama K."/>
        </authorList>
    </citation>
    <scope>NUCLEOTIDE SEQUENCE</scope>
</reference>
<name>A0A6L2L4I9_TANCI</name>
<feature type="domain" description="Retrotransposon gag" evidence="3">
    <location>
        <begin position="66"/>
        <end position="136"/>
    </location>
</feature>
<sequence>MMCILAHIRVNEQIDRRLAGALGARDAARNLESLMGNKGNENRGNGNDFRKCQPLNFNGTKGVVGLTHCALTWWNSHKRTIRIEAACAMSWAELMKLITELYCLRNEVQKIKTELWNLDVKGNDLTAYSRRFQELVLLNVIAIEPTKLQDTIRIANNLMDQKLKGYARSAENKKRLENNPRDNHGQQPVFKRQNIGGQNVARAYTAGNNEKNGTVETRMETRMGTRLETRLKAMKLQQGLTPMEEEEQTPIPTCHGHYLCRRTCRRENLKTNIILRGCTLGLLGHLLVIDLMPVELGSFDVIIGDDCNGESKSKLNIISCAKTQKYIEKGCQVYLAQVASKKVEDKSKEKRLEDVSIVREFLKVFPEDFPGLPPARQVEFQIDLVLGATPIDEPCQESTLRLTRDLVITNLEFVRKKFQRQHLGLAMVTTNSKFVIVFIDDILIYSKSIKEHEGHLKLILRLLKKEDLYAKFSKCEFWLSKTNGQSERTIQTLKDMLRACVLDFGKGTVAYRLELLEQLSRVHSMYHVSNFKKCLANEPLAILLDEIQVDDKLHFIEEPVEIMDREVKRLKQSRIPILKHARLFEDDLRWKIGEPLYTFSLLAPSGITSSDQSTFITEYIWPVEPVFKDFPCGYGNIMMPSWWAVETLSKDLCRLIFDDTPATELQHSANKEWKVIFLSCVIKLTIVDAHVSSDDRPLWNEIVLLVLHYGHSSSLWDNLDRTDPRTVRDGDVSIMIESQERGVVLDVPPDKHTCSVGLCWPHSSASWAPQQRSQIRRFLNVGHITSIIEEMFIDRDGLPIDHLDTGRNPLFGKIPSFDEPKPQPQPFPSFPSLEVDLGEDRDPEPPIKPPNSGSFRMKVDHLTIHTPPSPHVASFHPKDTYCYYHTCIDDPKKHYGFKSGLLGQSGSLGVDFQF</sequence>
<feature type="region of interest" description="Disordered" evidence="1">
    <location>
        <begin position="172"/>
        <end position="192"/>
    </location>
</feature>
<dbReference type="SUPFAM" id="SSF56672">
    <property type="entry name" value="DNA/RNA polymerases"/>
    <property type="match status" value="1"/>
</dbReference>
<dbReference type="Pfam" id="PF00078">
    <property type="entry name" value="RVT_1"/>
    <property type="match status" value="1"/>
</dbReference>
<comment type="caution">
    <text evidence="4">The sequence shown here is derived from an EMBL/GenBank/DDBJ whole genome shotgun (WGS) entry which is preliminary data.</text>
</comment>
<gene>
    <name evidence="4" type="ORF">Tci_028566</name>
</gene>
<dbReference type="InterPro" id="IPR043128">
    <property type="entry name" value="Rev_trsase/Diguanyl_cyclase"/>
</dbReference>
<dbReference type="InterPro" id="IPR043502">
    <property type="entry name" value="DNA/RNA_pol_sf"/>
</dbReference>
<dbReference type="InterPro" id="IPR053134">
    <property type="entry name" value="RNA-dir_DNA_polymerase"/>
</dbReference>
<protein>
    <submittedName>
        <fullName evidence="4">Uncharacterized protein</fullName>
    </submittedName>
</protein>
<dbReference type="PANTHER" id="PTHR24559">
    <property type="entry name" value="TRANSPOSON TY3-I GAG-POL POLYPROTEIN"/>
    <property type="match status" value="1"/>
</dbReference>
<proteinExistence type="predicted"/>
<evidence type="ECO:0000259" key="3">
    <source>
        <dbReference type="Pfam" id="PF03732"/>
    </source>
</evidence>
<dbReference type="InterPro" id="IPR000477">
    <property type="entry name" value="RT_dom"/>
</dbReference>
<feature type="domain" description="Reverse transcriptase" evidence="2">
    <location>
        <begin position="427"/>
        <end position="480"/>
    </location>
</feature>
<dbReference type="AlphaFoldDB" id="A0A6L2L4I9"/>
<evidence type="ECO:0000256" key="1">
    <source>
        <dbReference type="SAM" id="MobiDB-lite"/>
    </source>
</evidence>